<name>A0A2G8RK10_9RHOB</name>
<sequence>MEASFSTEYTGSCRCKVANRRLGTFHFAVQDPTLEDLLAKIVSAVGKQRMPVREYFPD</sequence>
<dbReference type="EMBL" id="AWWI01000020">
    <property type="protein sequence ID" value="PIL21905.1"/>
    <property type="molecule type" value="Genomic_DNA"/>
</dbReference>
<protein>
    <submittedName>
        <fullName evidence="1">Uncharacterized protein</fullName>
    </submittedName>
</protein>
<dbReference type="AlphaFoldDB" id="A0A2G8RK10"/>
<accession>A0A2G8RK10</accession>
<dbReference type="Proteomes" id="UP000231259">
    <property type="component" value="Unassembled WGS sequence"/>
</dbReference>
<gene>
    <name evidence="1" type="ORF">P775_01925</name>
</gene>
<comment type="caution">
    <text evidence="1">The sequence shown here is derived from an EMBL/GenBank/DDBJ whole genome shotgun (WGS) entry which is preliminary data.</text>
</comment>
<reference evidence="1 2" key="1">
    <citation type="submission" date="2013-09" db="EMBL/GenBank/DDBJ databases">
        <title>Genome sequencing of Phaeobacter antarcticus sp. nov. SM1211.</title>
        <authorList>
            <person name="Zhang X.-Y."/>
            <person name="Liu C."/>
            <person name="Chen X.-L."/>
            <person name="Xie B.-B."/>
            <person name="Qin Q.-L."/>
            <person name="Rong J.-C."/>
            <person name="Zhang Y.-Z."/>
        </authorList>
    </citation>
    <scope>NUCLEOTIDE SEQUENCE [LARGE SCALE GENOMIC DNA]</scope>
    <source>
        <strain evidence="1 2">SM1211</strain>
    </source>
</reference>
<keyword evidence="2" id="KW-1185">Reference proteome</keyword>
<evidence type="ECO:0000313" key="1">
    <source>
        <dbReference type="EMBL" id="PIL21905.1"/>
    </source>
</evidence>
<evidence type="ECO:0000313" key="2">
    <source>
        <dbReference type="Proteomes" id="UP000231259"/>
    </source>
</evidence>
<organism evidence="1 2">
    <name type="scientific">Puniceibacterium antarcticum</name>
    <dbReference type="NCBI Taxonomy" id="1206336"/>
    <lineage>
        <taxon>Bacteria</taxon>
        <taxon>Pseudomonadati</taxon>
        <taxon>Pseudomonadota</taxon>
        <taxon>Alphaproteobacteria</taxon>
        <taxon>Rhodobacterales</taxon>
        <taxon>Paracoccaceae</taxon>
        <taxon>Puniceibacterium</taxon>
    </lineage>
</organism>
<proteinExistence type="predicted"/>